<dbReference type="EMBL" id="CADEAL010001909">
    <property type="protein sequence ID" value="CAB1436591.1"/>
    <property type="molecule type" value="Genomic_DNA"/>
</dbReference>
<gene>
    <name evidence="2" type="ORF">PLEPLA_LOCUS24624</name>
</gene>
<comment type="caution">
    <text evidence="2">The sequence shown here is derived from an EMBL/GenBank/DDBJ whole genome shotgun (WGS) entry which is preliminary data.</text>
</comment>
<evidence type="ECO:0000256" key="1">
    <source>
        <dbReference type="SAM" id="MobiDB-lite"/>
    </source>
</evidence>
<feature type="compositionally biased region" description="Pro residues" evidence="1">
    <location>
        <begin position="96"/>
        <end position="107"/>
    </location>
</feature>
<reference evidence="2" key="1">
    <citation type="submission" date="2020-03" db="EMBL/GenBank/DDBJ databases">
        <authorList>
            <person name="Weist P."/>
        </authorList>
    </citation>
    <scope>NUCLEOTIDE SEQUENCE</scope>
</reference>
<keyword evidence="3" id="KW-1185">Reference proteome</keyword>
<protein>
    <submittedName>
        <fullName evidence="2">Uncharacterized protein</fullName>
    </submittedName>
</protein>
<feature type="compositionally biased region" description="Polar residues" evidence="1">
    <location>
        <begin position="45"/>
        <end position="54"/>
    </location>
</feature>
<organism evidence="2 3">
    <name type="scientific">Pleuronectes platessa</name>
    <name type="common">European plaice</name>
    <dbReference type="NCBI Taxonomy" id="8262"/>
    <lineage>
        <taxon>Eukaryota</taxon>
        <taxon>Metazoa</taxon>
        <taxon>Chordata</taxon>
        <taxon>Craniata</taxon>
        <taxon>Vertebrata</taxon>
        <taxon>Euteleostomi</taxon>
        <taxon>Actinopterygii</taxon>
        <taxon>Neopterygii</taxon>
        <taxon>Teleostei</taxon>
        <taxon>Neoteleostei</taxon>
        <taxon>Acanthomorphata</taxon>
        <taxon>Carangaria</taxon>
        <taxon>Pleuronectiformes</taxon>
        <taxon>Pleuronectoidei</taxon>
        <taxon>Pleuronectidae</taxon>
        <taxon>Pleuronectes</taxon>
    </lineage>
</organism>
<dbReference type="Proteomes" id="UP001153269">
    <property type="component" value="Unassembled WGS sequence"/>
</dbReference>
<evidence type="ECO:0000313" key="2">
    <source>
        <dbReference type="EMBL" id="CAB1436591.1"/>
    </source>
</evidence>
<proteinExistence type="predicted"/>
<feature type="compositionally biased region" description="Basic residues" evidence="1">
    <location>
        <begin position="67"/>
        <end position="84"/>
    </location>
</feature>
<feature type="region of interest" description="Disordered" evidence="1">
    <location>
        <begin position="1"/>
        <end position="117"/>
    </location>
</feature>
<dbReference type="AlphaFoldDB" id="A0A9N7UUK2"/>
<sequence length="165" mass="18118">MDEERRRRAGRPGGDMYDLPALPNENMKASSALGVPPAPERLCSPAQTSTSESNLSCSRAASSSRALIRRPRPPPRCLRYKPGGHAHCPVRTYHQSPPPQPPQPHRPPAQTSDHANEPHPGCEIKLAVCVRAVVEIKHFVQEKDGDFNHSELGYMFPLLTSLSAC</sequence>
<evidence type="ECO:0000313" key="3">
    <source>
        <dbReference type="Proteomes" id="UP001153269"/>
    </source>
</evidence>
<accession>A0A9N7UUK2</accession>
<feature type="compositionally biased region" description="Low complexity" evidence="1">
    <location>
        <begin position="55"/>
        <end position="66"/>
    </location>
</feature>
<name>A0A9N7UUK2_PLEPL</name>